<keyword evidence="4 7" id="KW-0812">Transmembrane</keyword>
<keyword evidence="6 7" id="KW-0472">Membrane</keyword>
<evidence type="ECO:0000256" key="1">
    <source>
        <dbReference type="ARBA" id="ARBA00004651"/>
    </source>
</evidence>
<dbReference type="InterPro" id="IPR048454">
    <property type="entry name" value="YetF_N"/>
</dbReference>
<evidence type="ECO:0000256" key="6">
    <source>
        <dbReference type="ARBA" id="ARBA00023136"/>
    </source>
</evidence>
<dbReference type="PANTHER" id="PTHR34582:SF6">
    <property type="entry name" value="UPF0702 TRANSMEMBRANE PROTEIN YCAP"/>
    <property type="match status" value="1"/>
</dbReference>
<evidence type="ECO:0000256" key="3">
    <source>
        <dbReference type="ARBA" id="ARBA00022475"/>
    </source>
</evidence>
<dbReference type="Gene3D" id="3.30.240.20">
    <property type="entry name" value="bsu07140 like domains"/>
    <property type="match status" value="2"/>
</dbReference>
<feature type="domain" description="YetF C-terminal" evidence="8">
    <location>
        <begin position="81"/>
        <end position="213"/>
    </location>
</feature>
<reference evidence="10 11" key="1">
    <citation type="submission" date="2017-06" db="EMBL/GenBank/DDBJ databases">
        <authorList>
            <person name="Kim H.J."/>
            <person name="Triplett B.A."/>
        </authorList>
    </citation>
    <scope>NUCLEOTIDE SEQUENCE [LARGE SCALE GENOMIC DNA]</scope>
    <source>
        <strain evidence="10 11">SCA</strain>
    </source>
</reference>
<evidence type="ECO:0000259" key="9">
    <source>
        <dbReference type="Pfam" id="PF20730"/>
    </source>
</evidence>
<evidence type="ECO:0000256" key="4">
    <source>
        <dbReference type="ARBA" id="ARBA00022692"/>
    </source>
</evidence>
<protein>
    <submittedName>
        <fullName evidence="10">Uncharacterized membrane protein YcaP, DUF421 family</fullName>
    </submittedName>
</protein>
<feature type="domain" description="YetF-like N-terminal transmembrane" evidence="9">
    <location>
        <begin position="3"/>
        <end position="77"/>
    </location>
</feature>
<name>A0A239IPY2_9FIRM</name>
<comment type="similarity">
    <text evidence="2">Belongs to the UPF0702 family.</text>
</comment>
<evidence type="ECO:0000256" key="7">
    <source>
        <dbReference type="SAM" id="Phobius"/>
    </source>
</evidence>
<evidence type="ECO:0000256" key="2">
    <source>
        <dbReference type="ARBA" id="ARBA00006448"/>
    </source>
</evidence>
<dbReference type="Pfam" id="PF04239">
    <property type="entry name" value="DUF421"/>
    <property type="match status" value="1"/>
</dbReference>
<gene>
    <name evidence="10" type="ORF">SAMN05446037_102943</name>
</gene>
<keyword evidence="11" id="KW-1185">Reference proteome</keyword>
<feature type="transmembrane region" description="Helical" evidence="7">
    <location>
        <begin position="61"/>
        <end position="80"/>
    </location>
</feature>
<dbReference type="PANTHER" id="PTHR34582">
    <property type="entry name" value="UPF0702 TRANSMEMBRANE PROTEIN YCAP"/>
    <property type="match status" value="1"/>
</dbReference>
<dbReference type="InterPro" id="IPR007353">
    <property type="entry name" value="DUF421"/>
</dbReference>
<evidence type="ECO:0000313" key="11">
    <source>
        <dbReference type="Proteomes" id="UP000198304"/>
    </source>
</evidence>
<accession>A0A239IPY2</accession>
<dbReference type="GO" id="GO:0005886">
    <property type="term" value="C:plasma membrane"/>
    <property type="evidence" value="ECO:0007669"/>
    <property type="project" value="UniProtKB-SubCell"/>
</dbReference>
<sequence>MEYLKVTFRIVTIMALLLVLVLVTGRRKLGELPVFDFLTIIILGNVVGADIADPKIPQLPTAYAVVLLIGIQYLMSYATIKSRKFGRRVSFGPTVIIQNGRFIKANMKRVRYSIENILMFLREKGIFDINEVEFAIVEDSGNVSVMKKTQFQPATPGDMKIATKYKGLTIPLVVDGKVYEDNLQKLNLDKVWLQQQLILNNINSFDEAFYVDINTEGNLCISKTVETVNFMNDFII</sequence>
<evidence type="ECO:0000313" key="10">
    <source>
        <dbReference type="EMBL" id="SNS95621.1"/>
    </source>
</evidence>
<feature type="transmembrane region" description="Helical" evidence="7">
    <location>
        <begin position="6"/>
        <end position="25"/>
    </location>
</feature>
<dbReference type="Pfam" id="PF20730">
    <property type="entry name" value="YetF_N"/>
    <property type="match status" value="1"/>
</dbReference>
<proteinExistence type="inferred from homology"/>
<evidence type="ECO:0000259" key="8">
    <source>
        <dbReference type="Pfam" id="PF04239"/>
    </source>
</evidence>
<keyword evidence="3" id="KW-1003">Cell membrane</keyword>
<comment type="subcellular location">
    <subcellularLocation>
        <location evidence="1">Cell membrane</location>
        <topology evidence="1">Multi-pass membrane protein</topology>
    </subcellularLocation>
</comment>
<dbReference type="RefSeq" id="WP_089284695.1">
    <property type="nucleotide sequence ID" value="NZ_FZOJ01000029.1"/>
</dbReference>
<keyword evidence="5 7" id="KW-1133">Transmembrane helix</keyword>
<dbReference type="Proteomes" id="UP000198304">
    <property type="component" value="Unassembled WGS sequence"/>
</dbReference>
<dbReference type="AlphaFoldDB" id="A0A239IPY2"/>
<dbReference type="EMBL" id="FZOJ01000029">
    <property type="protein sequence ID" value="SNS95621.1"/>
    <property type="molecule type" value="Genomic_DNA"/>
</dbReference>
<dbReference type="OrthoDB" id="9778331at2"/>
<evidence type="ECO:0000256" key="5">
    <source>
        <dbReference type="ARBA" id="ARBA00022989"/>
    </source>
</evidence>
<organism evidence="10 11">
    <name type="scientific">Anaerovirgula multivorans</name>
    <dbReference type="NCBI Taxonomy" id="312168"/>
    <lineage>
        <taxon>Bacteria</taxon>
        <taxon>Bacillati</taxon>
        <taxon>Bacillota</taxon>
        <taxon>Clostridia</taxon>
        <taxon>Peptostreptococcales</taxon>
        <taxon>Natronincolaceae</taxon>
        <taxon>Anaerovirgula</taxon>
    </lineage>
</organism>
<dbReference type="InterPro" id="IPR023090">
    <property type="entry name" value="UPF0702_alpha/beta_dom_sf"/>
</dbReference>
<feature type="transmembrane region" description="Helical" evidence="7">
    <location>
        <begin position="32"/>
        <end position="49"/>
    </location>
</feature>